<reference evidence="2" key="2">
    <citation type="submission" date="2021-01" db="UniProtKB">
        <authorList>
            <consortium name="EnsemblPlants"/>
        </authorList>
    </citation>
    <scope>IDENTIFICATION</scope>
</reference>
<dbReference type="InParanoid" id="A0A7N2LM17"/>
<dbReference type="GO" id="GO:0005886">
    <property type="term" value="C:plasma membrane"/>
    <property type="evidence" value="ECO:0007669"/>
    <property type="project" value="TreeGrafter"/>
</dbReference>
<dbReference type="Pfam" id="PF02364">
    <property type="entry name" value="Glucan_synthase"/>
    <property type="match status" value="1"/>
</dbReference>
<evidence type="ECO:0000259" key="1">
    <source>
        <dbReference type="Pfam" id="PF02364"/>
    </source>
</evidence>
<evidence type="ECO:0000313" key="2">
    <source>
        <dbReference type="EnsemblPlants" id="QL05p021085:mrna"/>
    </source>
</evidence>
<dbReference type="PANTHER" id="PTHR12741">
    <property type="entry name" value="LYST-INTERACTING PROTEIN LIP5 DOPAMINE RESPONSIVE PROTEIN DRG-1"/>
    <property type="match status" value="1"/>
</dbReference>
<sequence>MGRVGSVWTHLGPNLPALGGRRRDPKSIAGVNRLSWFRVRVMLGLVERVARSCKRCRNLKKLCRNLQKLCQNLQKLTPFAPEITEISLDLLESRRISPNMVEISSKSAWISSNLVGYHQIWLRSRRNQLGSPRISLDLTKYGRNPSLCVAYIDEVLDGKGRHGKKICYSVLVKAIGNVDQLDNYLEEVLKMRNLLEEFKKDHGIRLHTILGVREHIFIESISSLAWFMSVQDRNFVSIV</sequence>
<dbReference type="PANTHER" id="PTHR12741:SF106">
    <property type="entry name" value="CALLOSE SYNTHASE 5"/>
    <property type="match status" value="1"/>
</dbReference>
<protein>
    <recommendedName>
        <fullName evidence="1">Glycosyl transferase 48 domain-containing protein</fullName>
    </recommendedName>
</protein>
<dbReference type="GO" id="GO:0003843">
    <property type="term" value="F:1,3-beta-D-glucan synthase activity"/>
    <property type="evidence" value="ECO:0007669"/>
    <property type="project" value="InterPro"/>
</dbReference>
<dbReference type="AlphaFoldDB" id="A0A7N2LM17"/>
<dbReference type="Proteomes" id="UP000594261">
    <property type="component" value="Chromosome 5"/>
</dbReference>
<dbReference type="InterPro" id="IPR003440">
    <property type="entry name" value="Glyco_trans_48_dom"/>
</dbReference>
<proteinExistence type="predicted"/>
<dbReference type="Gramene" id="QL05p021085:mrna">
    <property type="protein sequence ID" value="QL05p021085:mrna"/>
    <property type="gene ID" value="QL05p021085"/>
</dbReference>
<accession>A0A7N2LM17</accession>
<dbReference type="EnsemblPlants" id="QL05p021085:mrna">
    <property type="protein sequence ID" value="QL05p021085:mrna"/>
    <property type="gene ID" value="QL05p021085"/>
</dbReference>
<evidence type="ECO:0000313" key="3">
    <source>
        <dbReference type="Proteomes" id="UP000594261"/>
    </source>
</evidence>
<reference evidence="2 3" key="1">
    <citation type="journal article" date="2016" name="G3 (Bethesda)">
        <title>First Draft Assembly and Annotation of the Genome of a California Endemic Oak Quercus lobata Nee (Fagaceae).</title>
        <authorList>
            <person name="Sork V.L."/>
            <person name="Fitz-Gibbon S.T."/>
            <person name="Puiu D."/>
            <person name="Crepeau M."/>
            <person name="Gugger P.F."/>
            <person name="Sherman R."/>
            <person name="Stevens K."/>
            <person name="Langley C.H."/>
            <person name="Pellegrini M."/>
            <person name="Salzberg S.L."/>
        </authorList>
    </citation>
    <scope>NUCLEOTIDE SEQUENCE [LARGE SCALE GENOMIC DNA]</scope>
    <source>
        <strain evidence="2 3">cv. SW786</strain>
    </source>
</reference>
<organism evidence="2 3">
    <name type="scientific">Quercus lobata</name>
    <name type="common">Valley oak</name>
    <dbReference type="NCBI Taxonomy" id="97700"/>
    <lineage>
        <taxon>Eukaryota</taxon>
        <taxon>Viridiplantae</taxon>
        <taxon>Streptophyta</taxon>
        <taxon>Embryophyta</taxon>
        <taxon>Tracheophyta</taxon>
        <taxon>Spermatophyta</taxon>
        <taxon>Magnoliopsida</taxon>
        <taxon>eudicotyledons</taxon>
        <taxon>Gunneridae</taxon>
        <taxon>Pentapetalae</taxon>
        <taxon>rosids</taxon>
        <taxon>fabids</taxon>
        <taxon>Fagales</taxon>
        <taxon>Fagaceae</taxon>
        <taxon>Quercus</taxon>
    </lineage>
</organism>
<name>A0A7N2LM17_QUELO</name>
<dbReference type="GO" id="GO:0006075">
    <property type="term" value="P:(1-&gt;3)-beta-D-glucan biosynthetic process"/>
    <property type="evidence" value="ECO:0007669"/>
    <property type="project" value="InterPro"/>
</dbReference>
<keyword evidence="3" id="KW-1185">Reference proteome</keyword>
<feature type="domain" description="Glycosyl transferase 48" evidence="1">
    <location>
        <begin position="182"/>
        <end position="238"/>
    </location>
</feature>
<dbReference type="GO" id="GO:0000148">
    <property type="term" value="C:1,3-beta-D-glucan synthase complex"/>
    <property type="evidence" value="ECO:0007669"/>
    <property type="project" value="InterPro"/>
</dbReference>
<dbReference type="EMBL" id="LRBV02000005">
    <property type="status" value="NOT_ANNOTATED_CDS"/>
    <property type="molecule type" value="Genomic_DNA"/>
</dbReference>